<dbReference type="Proteomes" id="UP000441586">
    <property type="component" value="Unassembled WGS sequence"/>
</dbReference>
<keyword evidence="1" id="KW-1133">Transmembrane helix</keyword>
<name>A0A6A4RH39_9RHOB</name>
<reference evidence="2 3" key="1">
    <citation type="submission" date="2019-12" db="EMBL/GenBank/DDBJ databases">
        <authorList>
            <person name="Zhang Y.-J."/>
        </authorList>
    </citation>
    <scope>NUCLEOTIDE SEQUENCE [LARGE SCALE GENOMIC DNA]</scope>
    <source>
        <strain evidence="2 3">H18S-6</strain>
    </source>
</reference>
<evidence type="ECO:0000313" key="3">
    <source>
        <dbReference type="Proteomes" id="UP000441586"/>
    </source>
</evidence>
<feature type="transmembrane region" description="Helical" evidence="1">
    <location>
        <begin position="18"/>
        <end position="39"/>
    </location>
</feature>
<comment type="caution">
    <text evidence="2">The sequence shown here is derived from an EMBL/GenBank/DDBJ whole genome shotgun (WGS) entry which is preliminary data.</text>
</comment>
<evidence type="ECO:0000256" key="1">
    <source>
        <dbReference type="SAM" id="Phobius"/>
    </source>
</evidence>
<keyword evidence="1" id="KW-0472">Membrane</keyword>
<accession>A0A6A4RH39</accession>
<proteinExistence type="predicted"/>
<dbReference type="RefSeq" id="WP_158980149.1">
    <property type="nucleotide sequence ID" value="NZ_WSFO01000008.1"/>
</dbReference>
<dbReference type="EMBL" id="WSFO01000008">
    <property type="protein sequence ID" value="KAE9628983.1"/>
    <property type="molecule type" value="Genomic_DNA"/>
</dbReference>
<dbReference type="AlphaFoldDB" id="A0A6A4RH39"/>
<keyword evidence="1" id="KW-0812">Transmembrane</keyword>
<gene>
    <name evidence="2" type="ORF">GP644_14560</name>
</gene>
<feature type="transmembrane region" description="Helical" evidence="1">
    <location>
        <begin position="45"/>
        <end position="65"/>
    </location>
</feature>
<protein>
    <submittedName>
        <fullName evidence="2">Uncharacterized protein</fullName>
    </submittedName>
</protein>
<sequence>MKITRNTPQQLIIANKPWLIGIALILFILAFVGAGLLVATEEPLFGIPFGLFGGGIGAVCFVAFVRRVQVIFDCASNLITIRKQSLYAYSEETHPLSQLNKAVLETTVSSMNNGNASTMYRPSLDIGGTLHPMVTSYTNTRGPARLVNAVNKWLKAAPLDSGNEQA</sequence>
<organism evidence="2 3">
    <name type="scientific">Parasedimentitalea maritima</name>
    <dbReference type="NCBI Taxonomy" id="2578117"/>
    <lineage>
        <taxon>Bacteria</taxon>
        <taxon>Pseudomonadati</taxon>
        <taxon>Pseudomonadota</taxon>
        <taxon>Alphaproteobacteria</taxon>
        <taxon>Rhodobacterales</taxon>
        <taxon>Paracoccaceae</taxon>
        <taxon>Parasedimentitalea</taxon>
    </lineage>
</organism>
<evidence type="ECO:0000313" key="2">
    <source>
        <dbReference type="EMBL" id="KAE9628983.1"/>
    </source>
</evidence>